<keyword evidence="9" id="KW-0995">Kinetochore</keyword>
<sequence>MEWKATETVRAKMESLRLICDRDAQIQLQKMDSFTASFSNSMESVKARAEETVQNQGKLGSLKSSLKEADGEFVKVLAVKTQKEAKQLVTRDSISATRARIQKLQKSVQVQRARRDEHAAIMSQQSLALATSKETEHQDIDHKREIQEAMLWYNMVLGFKIEGGRGVKFTFNNINLKNPYKEYSFTIRYENDMYTLLACDPQLNDTKQLIHELNKTNGLFKFVRKLREKFQEAAPLGFLPQSATLHQETTISVSAPVFSDVSESPSTTSQTSDELKRNSKRSRHGRGGRQAIMSPVSVRRPHALRVRNEEVEAVFVTFSLSICESGQFIILVEN</sequence>
<keyword evidence="3 9" id="KW-0158">Chromosome</keyword>
<evidence type="ECO:0000256" key="1">
    <source>
        <dbReference type="ARBA" id="ARBA00004584"/>
    </source>
</evidence>
<evidence type="ECO:0000256" key="5">
    <source>
        <dbReference type="ARBA" id="ARBA00022776"/>
    </source>
</evidence>
<reference evidence="12" key="1">
    <citation type="journal article" date="2021" name="J. Hered.">
        <title>Genome Assembly of Salicaceae Populus deltoides (Eastern Cottonwood) I-69 Based on Nanopore Sequencing and Hi-C Technologies.</title>
        <authorList>
            <person name="Bai S."/>
            <person name="Wu H."/>
            <person name="Zhang J."/>
            <person name="Pan Z."/>
            <person name="Zhao W."/>
            <person name="Li Z."/>
            <person name="Tong C."/>
        </authorList>
    </citation>
    <scope>NUCLEOTIDE SEQUENCE</scope>
    <source>
        <tissue evidence="12">Leaf</tissue>
    </source>
</reference>
<keyword evidence="13" id="KW-1185">Reference proteome</keyword>
<keyword evidence="4 9" id="KW-0132">Cell division</keyword>
<comment type="caution">
    <text evidence="12">The sequence shown here is derived from an EMBL/GenBank/DDBJ whole genome shotgun (WGS) entry which is preliminary data.</text>
</comment>
<evidence type="ECO:0000256" key="4">
    <source>
        <dbReference type="ARBA" id="ARBA00022618"/>
    </source>
</evidence>
<comment type="function">
    <text evidence="9">Acts as a component of the essential kinetochore-associated NDC80 complex, which is required for chromosome segregation and spindle checkpoint activity.</text>
</comment>
<keyword evidence="9" id="KW-0539">Nucleus</keyword>
<evidence type="ECO:0000256" key="2">
    <source>
        <dbReference type="ARBA" id="ARBA00006379"/>
    </source>
</evidence>
<dbReference type="Pfam" id="PF08234">
    <property type="entry name" value="Spindle_Spc25"/>
    <property type="match status" value="1"/>
</dbReference>
<dbReference type="Gene3D" id="3.30.457.50">
    <property type="entry name" value="Chromosome segregation protein Spc25"/>
    <property type="match status" value="1"/>
</dbReference>
<evidence type="ECO:0000256" key="3">
    <source>
        <dbReference type="ARBA" id="ARBA00022454"/>
    </source>
</evidence>
<keyword evidence="7 9" id="KW-0131">Cell cycle</keyword>
<protein>
    <recommendedName>
        <fullName evidence="9">Kinetochore protein SPC25</fullName>
    </recommendedName>
</protein>
<dbReference type="EMBL" id="JACEGQ020000015">
    <property type="protein sequence ID" value="KAH8486828.1"/>
    <property type="molecule type" value="Genomic_DNA"/>
</dbReference>
<comment type="subcellular location">
    <subcellularLocation>
        <location evidence="1">Chromosome</location>
        <location evidence="1">Centromere</location>
    </subcellularLocation>
    <subcellularLocation>
        <location evidence="9">Nucleus</location>
    </subcellularLocation>
    <subcellularLocation>
        <location evidence="9">Chromosome</location>
        <location evidence="9">Centromere</location>
        <location evidence="9">Kinetochore</location>
    </subcellularLocation>
</comment>
<keyword evidence="6" id="KW-0175">Coiled coil</keyword>
<evidence type="ECO:0000256" key="6">
    <source>
        <dbReference type="ARBA" id="ARBA00023054"/>
    </source>
</evidence>
<keyword evidence="5 9" id="KW-0498">Mitosis</keyword>
<feature type="region of interest" description="Disordered" evidence="10">
    <location>
        <begin position="260"/>
        <end position="294"/>
    </location>
</feature>
<name>A0A8T2X110_POPDE</name>
<organism evidence="12 13">
    <name type="scientific">Populus deltoides</name>
    <name type="common">Eastern poplar</name>
    <name type="synonym">Eastern cottonwood</name>
    <dbReference type="NCBI Taxonomy" id="3696"/>
    <lineage>
        <taxon>Eukaryota</taxon>
        <taxon>Viridiplantae</taxon>
        <taxon>Streptophyta</taxon>
        <taxon>Embryophyta</taxon>
        <taxon>Tracheophyta</taxon>
        <taxon>Spermatophyta</taxon>
        <taxon>Magnoliopsida</taxon>
        <taxon>eudicotyledons</taxon>
        <taxon>Gunneridae</taxon>
        <taxon>Pentapetalae</taxon>
        <taxon>rosids</taxon>
        <taxon>fabids</taxon>
        <taxon>Malpighiales</taxon>
        <taxon>Salicaceae</taxon>
        <taxon>Saliceae</taxon>
        <taxon>Populus</taxon>
    </lineage>
</organism>
<dbReference type="AlphaFoldDB" id="A0A8T2X110"/>
<dbReference type="PANTHER" id="PTHR14281">
    <property type="entry name" value="KINETOCHORE PROTEIN SPC25-RELATED"/>
    <property type="match status" value="1"/>
</dbReference>
<feature type="compositionally biased region" description="Polar residues" evidence="10">
    <location>
        <begin position="261"/>
        <end position="272"/>
    </location>
</feature>
<feature type="domain" description="Chromosome segregation protein Spc25 C-terminal" evidence="11">
    <location>
        <begin position="164"/>
        <end position="231"/>
    </location>
</feature>
<dbReference type="GO" id="GO:0005634">
    <property type="term" value="C:nucleus"/>
    <property type="evidence" value="ECO:0007669"/>
    <property type="project" value="UniProtKB-SubCell"/>
</dbReference>
<dbReference type="InterPro" id="IPR045143">
    <property type="entry name" value="Spc25"/>
</dbReference>
<proteinExistence type="inferred from homology"/>
<evidence type="ECO:0000256" key="10">
    <source>
        <dbReference type="SAM" id="MobiDB-lite"/>
    </source>
</evidence>
<comment type="similarity">
    <text evidence="2 9">Belongs to the SPC25 family.</text>
</comment>
<dbReference type="GO" id="GO:0051301">
    <property type="term" value="P:cell division"/>
    <property type="evidence" value="ECO:0007669"/>
    <property type="project" value="UniProtKB-UniRule"/>
</dbReference>
<evidence type="ECO:0000256" key="7">
    <source>
        <dbReference type="ARBA" id="ARBA00023306"/>
    </source>
</evidence>
<dbReference type="Proteomes" id="UP000807159">
    <property type="component" value="Chromosome 15"/>
</dbReference>
<feature type="compositionally biased region" description="Basic residues" evidence="10">
    <location>
        <begin position="278"/>
        <end position="287"/>
    </location>
</feature>
<dbReference type="PANTHER" id="PTHR14281:SF0">
    <property type="entry name" value="KINETOCHORE PROTEIN SPC25"/>
    <property type="match status" value="1"/>
</dbReference>
<keyword evidence="8 9" id="KW-0137">Centromere</keyword>
<evidence type="ECO:0000256" key="8">
    <source>
        <dbReference type="ARBA" id="ARBA00023328"/>
    </source>
</evidence>
<evidence type="ECO:0000313" key="13">
    <source>
        <dbReference type="Proteomes" id="UP000807159"/>
    </source>
</evidence>
<dbReference type="GO" id="GO:0031262">
    <property type="term" value="C:Ndc80 complex"/>
    <property type="evidence" value="ECO:0007669"/>
    <property type="project" value="InterPro"/>
</dbReference>
<accession>A0A8T2X110</accession>
<evidence type="ECO:0000313" key="12">
    <source>
        <dbReference type="EMBL" id="KAH8486828.1"/>
    </source>
</evidence>
<dbReference type="InterPro" id="IPR013255">
    <property type="entry name" value="Spc25_C"/>
</dbReference>
<dbReference type="FunFam" id="3.30.457.50:FF:000001">
    <property type="entry name" value="Probable kinetochore protein spc25"/>
    <property type="match status" value="1"/>
</dbReference>
<comment type="subunit">
    <text evidence="9">Component of the NDC80 complex.</text>
</comment>
<dbReference type="GO" id="GO:0007059">
    <property type="term" value="P:chromosome segregation"/>
    <property type="evidence" value="ECO:0007669"/>
    <property type="project" value="InterPro"/>
</dbReference>
<evidence type="ECO:0000259" key="11">
    <source>
        <dbReference type="Pfam" id="PF08234"/>
    </source>
</evidence>
<dbReference type="CDD" id="cd23784">
    <property type="entry name" value="RWD_Spc25"/>
    <property type="match status" value="1"/>
</dbReference>
<evidence type="ECO:0000256" key="9">
    <source>
        <dbReference type="RuleBase" id="RU367150"/>
    </source>
</evidence>
<gene>
    <name evidence="12" type="ORF">H0E87_025723</name>
</gene>